<comment type="similarity">
    <text evidence="2 9">Belongs to the binding-protein-dependent transport system permease family. CysTW subfamily.</text>
</comment>
<feature type="transmembrane region" description="Helical" evidence="9">
    <location>
        <begin position="146"/>
        <end position="164"/>
    </location>
</feature>
<organism evidence="11 12">
    <name type="scientific">Thermus scotoductus</name>
    <dbReference type="NCBI Taxonomy" id="37636"/>
    <lineage>
        <taxon>Bacteria</taxon>
        <taxon>Thermotogati</taxon>
        <taxon>Deinococcota</taxon>
        <taxon>Deinococci</taxon>
        <taxon>Thermales</taxon>
        <taxon>Thermaceae</taxon>
        <taxon>Thermus</taxon>
    </lineage>
</organism>
<dbReference type="InterPro" id="IPR051408">
    <property type="entry name" value="Phosphate_transprt_permease"/>
</dbReference>
<dbReference type="SUPFAM" id="SSF161098">
    <property type="entry name" value="MetI-like"/>
    <property type="match status" value="1"/>
</dbReference>
<dbReference type="InterPro" id="IPR005672">
    <property type="entry name" value="Phosphate_PstA"/>
</dbReference>
<evidence type="ECO:0000313" key="11">
    <source>
        <dbReference type="EMBL" id="KPD32659.1"/>
    </source>
</evidence>
<sequence length="289" mass="30993">MLPAGNLRSLEKNLALRARYRKERFMMALVGLGTGLAFLILLLVLAYALSQGAGALNLDFFLKDMRPPGETGGGLRQAIVGTLIVDGLGLLIALPFGLAAGILLAEYPDHPVNPYLRLLSDTLNGMPAILFGLLAFILIVKPMGGFSGLSGAFALGFLMIPILARSTEGVLSLVPKEIREAGLALGLPRWRVILSLVLPTARAGLITGVLLAFARAAGEAAPLLFTAFGSPLLELNPLKPMDTLPLRLFAFAISPYEDWHRQAWAAGLVLFGLITLTSLLARWASRRRF</sequence>
<feature type="domain" description="ABC transmembrane type-1" evidence="10">
    <location>
        <begin position="79"/>
        <end position="281"/>
    </location>
</feature>
<gene>
    <name evidence="11" type="ORF">AN926_02015</name>
</gene>
<evidence type="ECO:0000256" key="2">
    <source>
        <dbReference type="ARBA" id="ARBA00007069"/>
    </source>
</evidence>
<dbReference type="InterPro" id="IPR000515">
    <property type="entry name" value="MetI-like"/>
</dbReference>
<keyword evidence="4 9" id="KW-1003">Cell membrane</keyword>
<evidence type="ECO:0000256" key="6">
    <source>
        <dbReference type="ARBA" id="ARBA00022692"/>
    </source>
</evidence>
<dbReference type="Pfam" id="PF00528">
    <property type="entry name" value="BPD_transp_1"/>
    <property type="match status" value="1"/>
</dbReference>
<dbReference type="PROSITE" id="PS50928">
    <property type="entry name" value="ABC_TM1"/>
    <property type="match status" value="1"/>
</dbReference>
<reference evidence="11 12" key="1">
    <citation type="submission" date="2015-09" db="EMBL/GenBank/DDBJ databases">
        <title>Draft genome sequence of Thermus scotoductus strain K1 isolated from a geothermal spring in Nagorno-Karabakh, Armenia.</title>
        <authorList>
            <person name="Saghatelyan A."/>
            <person name="Poghosyan L."/>
            <person name="Panosyan H."/>
            <person name="Birkeland N.-K."/>
        </authorList>
    </citation>
    <scope>NUCLEOTIDE SEQUENCE [LARGE SCALE GENOMIC DNA]</scope>
    <source>
        <strain evidence="11 12">K1</strain>
    </source>
</reference>
<feature type="transmembrane region" description="Helical" evidence="9">
    <location>
        <begin position="263"/>
        <end position="284"/>
    </location>
</feature>
<evidence type="ECO:0000256" key="7">
    <source>
        <dbReference type="ARBA" id="ARBA00022989"/>
    </source>
</evidence>
<comment type="subcellular location">
    <subcellularLocation>
        <location evidence="1 9">Cell membrane</location>
        <topology evidence="1 9">Multi-pass membrane protein</topology>
    </subcellularLocation>
</comment>
<keyword evidence="6 9" id="KW-0812">Transmembrane</keyword>
<evidence type="ECO:0000256" key="5">
    <source>
        <dbReference type="ARBA" id="ARBA00022592"/>
    </source>
</evidence>
<dbReference type="NCBIfam" id="TIGR00974">
    <property type="entry name" value="3a0107s02c"/>
    <property type="match status" value="1"/>
</dbReference>
<dbReference type="AlphaFoldDB" id="A0A0N1KQ79"/>
<dbReference type="Gene3D" id="1.10.3720.10">
    <property type="entry name" value="MetI-like"/>
    <property type="match status" value="1"/>
</dbReference>
<dbReference type="GO" id="GO:0005886">
    <property type="term" value="C:plasma membrane"/>
    <property type="evidence" value="ECO:0007669"/>
    <property type="project" value="UniProtKB-SubCell"/>
</dbReference>
<comment type="caution">
    <text evidence="9">Lacks conserved residue(s) required for the propagation of feature annotation.</text>
</comment>
<name>A0A0N1KQ79_THESC</name>
<evidence type="ECO:0000256" key="1">
    <source>
        <dbReference type="ARBA" id="ARBA00004651"/>
    </source>
</evidence>
<dbReference type="PATRIC" id="fig|37636.3.peg.2018"/>
<dbReference type="PANTHER" id="PTHR42922">
    <property type="entry name" value="PHOSPHATE TRANSPORT SYSTEM PERMEASE PROTEIN PSTA"/>
    <property type="match status" value="1"/>
</dbReference>
<keyword evidence="8 9" id="KW-0472">Membrane</keyword>
<dbReference type="CDD" id="cd06261">
    <property type="entry name" value="TM_PBP2"/>
    <property type="match status" value="1"/>
</dbReference>
<evidence type="ECO:0000259" key="10">
    <source>
        <dbReference type="PROSITE" id="PS50928"/>
    </source>
</evidence>
<accession>A0A0N1KQ79</accession>
<dbReference type="EMBL" id="LJJR01000005">
    <property type="protein sequence ID" value="KPD32659.1"/>
    <property type="molecule type" value="Genomic_DNA"/>
</dbReference>
<feature type="transmembrane region" description="Helical" evidence="9">
    <location>
        <begin position="192"/>
        <end position="214"/>
    </location>
</feature>
<evidence type="ECO:0000256" key="9">
    <source>
        <dbReference type="RuleBase" id="RU363043"/>
    </source>
</evidence>
<keyword evidence="7 9" id="KW-1133">Transmembrane helix</keyword>
<protein>
    <recommendedName>
        <fullName evidence="9">Phosphate transport system permease protein PstA</fullName>
    </recommendedName>
</protein>
<evidence type="ECO:0000256" key="4">
    <source>
        <dbReference type="ARBA" id="ARBA00022475"/>
    </source>
</evidence>
<comment type="caution">
    <text evidence="11">The sequence shown here is derived from an EMBL/GenBank/DDBJ whole genome shotgun (WGS) entry which is preliminary data.</text>
</comment>
<evidence type="ECO:0000256" key="3">
    <source>
        <dbReference type="ARBA" id="ARBA00022448"/>
    </source>
</evidence>
<dbReference type="Proteomes" id="UP000053099">
    <property type="component" value="Unassembled WGS sequence"/>
</dbReference>
<feature type="transmembrane region" description="Helical" evidence="9">
    <location>
        <begin position="116"/>
        <end position="140"/>
    </location>
</feature>
<feature type="transmembrane region" description="Helical" evidence="9">
    <location>
        <begin position="79"/>
        <end position="104"/>
    </location>
</feature>
<evidence type="ECO:0000256" key="8">
    <source>
        <dbReference type="ARBA" id="ARBA00023136"/>
    </source>
</evidence>
<evidence type="ECO:0000313" key="12">
    <source>
        <dbReference type="Proteomes" id="UP000053099"/>
    </source>
</evidence>
<keyword evidence="3" id="KW-0813">Transport</keyword>
<keyword evidence="5" id="KW-0592">Phosphate transport</keyword>
<proteinExistence type="inferred from homology"/>
<dbReference type="PANTHER" id="PTHR42922:SF1">
    <property type="entry name" value="PHOSPHATE TRANSPORT SYSTEM PERMEASE PROTEIN PSTA"/>
    <property type="match status" value="1"/>
</dbReference>
<dbReference type="GO" id="GO:0005315">
    <property type="term" value="F:phosphate transmembrane transporter activity"/>
    <property type="evidence" value="ECO:0007669"/>
    <property type="project" value="InterPro"/>
</dbReference>
<dbReference type="InterPro" id="IPR035906">
    <property type="entry name" value="MetI-like_sf"/>
</dbReference>
<dbReference type="GO" id="GO:0035435">
    <property type="term" value="P:phosphate ion transmembrane transport"/>
    <property type="evidence" value="ECO:0007669"/>
    <property type="project" value="InterPro"/>
</dbReference>